<feature type="transmembrane region" description="Helical" evidence="1">
    <location>
        <begin position="157"/>
        <end position="181"/>
    </location>
</feature>
<accession>A0A172TWR9</accession>
<dbReference type="KEGG" id="fla:SY85_13795"/>
<evidence type="ECO:0000313" key="3">
    <source>
        <dbReference type="Proteomes" id="UP000077177"/>
    </source>
</evidence>
<gene>
    <name evidence="2" type="ORF">SY85_13795</name>
</gene>
<keyword evidence="3" id="KW-1185">Reference proteome</keyword>
<dbReference type="Proteomes" id="UP000077177">
    <property type="component" value="Chromosome"/>
</dbReference>
<feature type="transmembrane region" description="Helical" evidence="1">
    <location>
        <begin position="119"/>
        <end position="137"/>
    </location>
</feature>
<proteinExistence type="predicted"/>
<dbReference type="EMBL" id="CP011390">
    <property type="protein sequence ID" value="ANE51418.1"/>
    <property type="molecule type" value="Genomic_DNA"/>
</dbReference>
<protein>
    <submittedName>
        <fullName evidence="2">Uncharacterized protein</fullName>
    </submittedName>
</protein>
<keyword evidence="1" id="KW-1133">Transmembrane helix</keyword>
<dbReference type="OrthoDB" id="667323at2"/>
<dbReference type="RefSeq" id="WP_066405422.1">
    <property type="nucleotide sequence ID" value="NZ_CP011390.1"/>
</dbReference>
<keyword evidence="1" id="KW-0472">Membrane</keyword>
<evidence type="ECO:0000313" key="2">
    <source>
        <dbReference type="EMBL" id="ANE51418.1"/>
    </source>
</evidence>
<keyword evidence="1" id="KW-0812">Transmembrane</keyword>
<organism evidence="2 3">
    <name type="scientific">Flavisolibacter tropicus</name>
    <dbReference type="NCBI Taxonomy" id="1492898"/>
    <lineage>
        <taxon>Bacteria</taxon>
        <taxon>Pseudomonadati</taxon>
        <taxon>Bacteroidota</taxon>
        <taxon>Chitinophagia</taxon>
        <taxon>Chitinophagales</taxon>
        <taxon>Chitinophagaceae</taxon>
        <taxon>Flavisolibacter</taxon>
    </lineage>
</organism>
<reference evidence="3" key="1">
    <citation type="submission" date="2015-01" db="EMBL/GenBank/DDBJ databases">
        <title>Flavisolibacter sp./LCS9/ whole genome sequencing.</title>
        <authorList>
            <person name="Kim M.K."/>
            <person name="Srinivasan S."/>
            <person name="Lee J.-J."/>
        </authorList>
    </citation>
    <scope>NUCLEOTIDE SEQUENCE [LARGE SCALE GENOMIC DNA]</scope>
    <source>
        <strain evidence="3">LCS9</strain>
    </source>
</reference>
<name>A0A172TWR9_9BACT</name>
<evidence type="ECO:0000256" key="1">
    <source>
        <dbReference type="SAM" id="Phobius"/>
    </source>
</evidence>
<sequence>MRTWTSDNPGTEKVIAFVNKTIYKGNPKETDLKNVLFDLSQGVLPQKNFIGIPINYIREIILEKGKEYIEIRFGSDSYEHFRIKDEQVRVEVFQFLLNSIPNNAYSLEKYSQLKAGKKPLIAAAVLIVLFLWTLNIANGIEHGAEYEIVGHKNSMAGIVLLLASLGTKKVVAIFMTLLAIAGISFYKKSRNPPEVQRVVIVR</sequence>
<dbReference type="AlphaFoldDB" id="A0A172TWR9"/>
<reference evidence="2 3" key="2">
    <citation type="journal article" date="2016" name="Int. J. Syst. Evol. Microbiol.">
        <title>Flavisolibacter tropicus sp. nov., isolated from tropical soil.</title>
        <authorList>
            <person name="Lee J.J."/>
            <person name="Kang M.S."/>
            <person name="Kim G.S."/>
            <person name="Lee C.S."/>
            <person name="Lim S."/>
            <person name="Lee J."/>
            <person name="Roh S.H."/>
            <person name="Kang H."/>
            <person name="Ha J.M."/>
            <person name="Bae S."/>
            <person name="Jung H.Y."/>
            <person name="Kim M.K."/>
        </authorList>
    </citation>
    <scope>NUCLEOTIDE SEQUENCE [LARGE SCALE GENOMIC DNA]</scope>
    <source>
        <strain evidence="2 3">LCS9</strain>
    </source>
</reference>